<feature type="chain" id="PRO_5015638100" description="Secreted protein" evidence="2">
    <location>
        <begin position="20"/>
        <end position="181"/>
    </location>
</feature>
<keyword evidence="2" id="KW-0732">Signal</keyword>
<keyword evidence="1" id="KW-1133">Transmembrane helix</keyword>
<dbReference type="Proteomes" id="UP000240493">
    <property type="component" value="Unassembled WGS sequence"/>
</dbReference>
<sequence>MSISAAVFGLFFFFLVCLAAQTAQRTAESDWEGSRNRERAAELKASFFSSNVKFFPLFPCLSSASTCASCLLSVLWLVSSLTYPESQRVRHRHSSTVHTLCSHVGLPLVDGLAASAGTANRHCFHAATGGCSKYRDGPPRWMRWASDPCAIPEDSRHTEYLQYLCMYSSAIIHKLTEHQVQ</sequence>
<keyword evidence="1" id="KW-0472">Membrane</keyword>
<organism evidence="3 4">
    <name type="scientific">Trichoderma asperellum (strain ATCC 204424 / CBS 433.97 / NBRC 101777)</name>
    <dbReference type="NCBI Taxonomy" id="1042311"/>
    <lineage>
        <taxon>Eukaryota</taxon>
        <taxon>Fungi</taxon>
        <taxon>Dikarya</taxon>
        <taxon>Ascomycota</taxon>
        <taxon>Pezizomycotina</taxon>
        <taxon>Sordariomycetes</taxon>
        <taxon>Hypocreomycetidae</taxon>
        <taxon>Hypocreales</taxon>
        <taxon>Hypocreaceae</taxon>
        <taxon>Trichoderma</taxon>
    </lineage>
</organism>
<proteinExistence type="predicted"/>
<accession>A0A2T3YX79</accession>
<feature type="transmembrane region" description="Helical" evidence="1">
    <location>
        <begin position="54"/>
        <end position="78"/>
    </location>
</feature>
<evidence type="ECO:0000256" key="2">
    <source>
        <dbReference type="SAM" id="SignalP"/>
    </source>
</evidence>
<feature type="signal peptide" evidence="2">
    <location>
        <begin position="1"/>
        <end position="19"/>
    </location>
</feature>
<evidence type="ECO:0000313" key="4">
    <source>
        <dbReference type="Proteomes" id="UP000240493"/>
    </source>
</evidence>
<dbReference type="EMBL" id="KZ679268">
    <property type="protein sequence ID" value="PTB37152.1"/>
    <property type="molecule type" value="Genomic_DNA"/>
</dbReference>
<name>A0A2T3YX79_TRIA4</name>
<evidence type="ECO:0008006" key="5">
    <source>
        <dbReference type="Google" id="ProtNLM"/>
    </source>
</evidence>
<gene>
    <name evidence="3" type="ORF">M441DRAFT_262652</name>
</gene>
<evidence type="ECO:0000256" key="1">
    <source>
        <dbReference type="SAM" id="Phobius"/>
    </source>
</evidence>
<protein>
    <recommendedName>
        <fullName evidence="5">Secreted protein</fullName>
    </recommendedName>
</protein>
<dbReference type="AlphaFoldDB" id="A0A2T3YX79"/>
<reference evidence="3 4" key="1">
    <citation type="submission" date="2016-07" db="EMBL/GenBank/DDBJ databases">
        <title>Multiple horizontal gene transfer events from other fungi enriched the ability of initially mycotrophic Trichoderma (Ascomycota) to feed on dead plant biomass.</title>
        <authorList>
            <consortium name="DOE Joint Genome Institute"/>
            <person name="Aerts A."/>
            <person name="Atanasova L."/>
            <person name="Chenthamara K."/>
            <person name="Zhang J."/>
            <person name="Grujic M."/>
            <person name="Henrissat B."/>
            <person name="Kuo A."/>
            <person name="Salamov A."/>
            <person name="Lipzen A."/>
            <person name="Labutti K."/>
            <person name="Barry K."/>
            <person name="Miao Y."/>
            <person name="Rahimi M.J."/>
            <person name="Shen Q."/>
            <person name="Grigoriev I.V."/>
            <person name="Kubicek C.P."/>
            <person name="Druzhinina I.S."/>
        </authorList>
    </citation>
    <scope>NUCLEOTIDE SEQUENCE [LARGE SCALE GENOMIC DNA]</scope>
    <source>
        <strain evidence="3 4">CBS 433.97</strain>
    </source>
</reference>
<evidence type="ECO:0000313" key="3">
    <source>
        <dbReference type="EMBL" id="PTB37152.1"/>
    </source>
</evidence>
<keyword evidence="1" id="KW-0812">Transmembrane</keyword>
<keyword evidence="4" id="KW-1185">Reference proteome</keyword>